<comment type="similarity">
    <text evidence="4">Belongs to the UbiC family.</text>
</comment>
<evidence type="ECO:0000313" key="5">
    <source>
        <dbReference type="EMBL" id="RON36790.1"/>
    </source>
</evidence>
<dbReference type="EC" id="4.1.3.40" evidence="4"/>
<dbReference type="InterPro" id="IPR007440">
    <property type="entry name" value="Chorismate--pyruvate_lyase"/>
</dbReference>
<comment type="subcellular location">
    <subcellularLocation>
        <location evidence="4">Cytoplasm</location>
    </subcellularLocation>
</comment>
<comment type="pathway">
    <text evidence="4">Cofactor biosynthesis; ubiquinone biosynthesis.</text>
</comment>
<dbReference type="GO" id="GO:0006744">
    <property type="term" value="P:ubiquinone biosynthetic process"/>
    <property type="evidence" value="ECO:0007669"/>
    <property type="project" value="UniProtKB-UniRule"/>
</dbReference>
<sequence length="180" mass="20983">MVYRFSQPQLKWNSYGHWRSSMAATHRDWLFNRRSLTRRLRTLSDDEFEVIPLREVAGPILPEECRILGLQPGVMGWIREVYLAGFGRPWVYARSVINHRDVEDTDSALLQLGNTPLGSLLFGEKPFKRSEIEVCRYRDACNASSRSAYPLWARRSVFSRGQTHVLVHEMFLPALWEELS</sequence>
<dbReference type="Pfam" id="PF04345">
    <property type="entry name" value="Chor_lyase"/>
    <property type="match status" value="1"/>
</dbReference>
<comment type="caution">
    <text evidence="4">Lacks conserved residue(s) required for the propagation of feature annotation.</text>
</comment>
<protein>
    <recommendedName>
        <fullName evidence="4">Probable chorismate pyruvate-lyase</fullName>
        <shortName evidence="4">CL</shortName>
        <shortName evidence="4">CPL</shortName>
        <ecNumber evidence="4">4.1.3.40</ecNumber>
    </recommendedName>
</protein>
<comment type="catalytic activity">
    <reaction evidence="4">
        <text>chorismate = 4-hydroxybenzoate + pyruvate</text>
        <dbReference type="Rhea" id="RHEA:16505"/>
        <dbReference type="ChEBI" id="CHEBI:15361"/>
        <dbReference type="ChEBI" id="CHEBI:17879"/>
        <dbReference type="ChEBI" id="CHEBI:29748"/>
        <dbReference type="EC" id="4.1.3.40"/>
    </reaction>
</comment>
<comment type="caution">
    <text evidence="5">The sequence shown here is derived from an EMBL/GenBank/DDBJ whole genome shotgun (WGS) entry which is preliminary data.</text>
</comment>
<gene>
    <name evidence="4" type="primary">ubiC</name>
    <name evidence="5" type="ORF">BK664_18995</name>
</gene>
<dbReference type="Proteomes" id="UP000286351">
    <property type="component" value="Unassembled WGS sequence"/>
</dbReference>
<dbReference type="EMBL" id="MOBO01000016">
    <property type="protein sequence ID" value="RON36790.1"/>
    <property type="molecule type" value="Genomic_DNA"/>
</dbReference>
<proteinExistence type="inferred from homology"/>
<name>A0A423JGG1_9PSED</name>
<comment type="function">
    <text evidence="4">Removes the pyruvyl group from chorismate, with concomitant aromatization of the ring, to provide 4-hydroxybenzoate (4HB) for the ubiquinone pathway.</text>
</comment>
<evidence type="ECO:0000256" key="2">
    <source>
        <dbReference type="ARBA" id="ARBA00022688"/>
    </source>
</evidence>
<dbReference type="SUPFAM" id="SSF64288">
    <property type="entry name" value="Chorismate lyase-like"/>
    <property type="match status" value="1"/>
</dbReference>
<dbReference type="PANTHER" id="PTHR38683:SF1">
    <property type="entry name" value="CHORISMATE PYRUVATE-LYASE"/>
    <property type="match status" value="1"/>
</dbReference>
<reference evidence="5 6" key="1">
    <citation type="submission" date="2016-10" db="EMBL/GenBank/DDBJ databases">
        <title>Comparative genome analysis of multiple Pseudomonas spp. focuses on biocontrol and plant growth promoting traits.</title>
        <authorList>
            <person name="Tao X.-Y."/>
            <person name="Taylor C.G."/>
        </authorList>
    </citation>
    <scope>NUCLEOTIDE SEQUENCE [LARGE SCALE GENOMIC DNA]</scope>
    <source>
        <strain evidence="5 6">38D4</strain>
    </source>
</reference>
<dbReference type="GO" id="GO:0008813">
    <property type="term" value="F:chorismate lyase activity"/>
    <property type="evidence" value="ECO:0007669"/>
    <property type="project" value="UniProtKB-UniRule"/>
</dbReference>
<keyword evidence="3 4" id="KW-0456">Lyase</keyword>
<feature type="binding site" evidence="4">
    <location>
        <position position="79"/>
    </location>
    <ligand>
        <name>substrate</name>
    </ligand>
</feature>
<dbReference type="InterPro" id="IPR028978">
    <property type="entry name" value="Chorismate_lyase_/UTRA_dom_sf"/>
</dbReference>
<dbReference type="PANTHER" id="PTHR38683">
    <property type="entry name" value="CHORISMATE PYRUVATE-LYASE"/>
    <property type="match status" value="1"/>
</dbReference>
<evidence type="ECO:0000313" key="6">
    <source>
        <dbReference type="Proteomes" id="UP000286351"/>
    </source>
</evidence>
<dbReference type="UniPathway" id="UPA00232"/>
<evidence type="ECO:0000256" key="3">
    <source>
        <dbReference type="ARBA" id="ARBA00023239"/>
    </source>
</evidence>
<feature type="binding site" evidence="4">
    <location>
        <position position="169"/>
    </location>
    <ligand>
        <name>substrate</name>
    </ligand>
</feature>
<dbReference type="GO" id="GO:0005829">
    <property type="term" value="C:cytosol"/>
    <property type="evidence" value="ECO:0007669"/>
    <property type="project" value="TreeGrafter"/>
</dbReference>
<keyword evidence="2 4" id="KW-0831">Ubiquinone biosynthesis</keyword>
<accession>A0A423JGG1</accession>
<evidence type="ECO:0000256" key="4">
    <source>
        <dbReference type="HAMAP-Rule" id="MF_01632"/>
    </source>
</evidence>
<dbReference type="Gene3D" id="3.40.1410.10">
    <property type="entry name" value="Chorismate lyase-like"/>
    <property type="match status" value="1"/>
</dbReference>
<dbReference type="AlphaFoldDB" id="A0A423JGG1"/>
<feature type="binding site" evidence="4">
    <location>
        <position position="117"/>
    </location>
    <ligand>
        <name>substrate</name>
    </ligand>
</feature>
<organism evidence="5 6">
    <name type="scientific">Pseudomonas brassicacearum</name>
    <dbReference type="NCBI Taxonomy" id="930166"/>
    <lineage>
        <taxon>Bacteria</taxon>
        <taxon>Pseudomonadati</taxon>
        <taxon>Pseudomonadota</taxon>
        <taxon>Gammaproteobacteria</taxon>
        <taxon>Pseudomonadales</taxon>
        <taxon>Pseudomonadaceae</taxon>
        <taxon>Pseudomonas</taxon>
    </lineage>
</organism>
<dbReference type="HAMAP" id="MF_01632">
    <property type="entry name" value="UbiC"/>
    <property type="match status" value="1"/>
</dbReference>
<keyword evidence="4" id="KW-0670">Pyruvate</keyword>
<evidence type="ECO:0000256" key="1">
    <source>
        <dbReference type="ARBA" id="ARBA00022490"/>
    </source>
</evidence>
<keyword evidence="1 4" id="KW-0963">Cytoplasm</keyword>
<dbReference type="GO" id="GO:0042866">
    <property type="term" value="P:pyruvate biosynthetic process"/>
    <property type="evidence" value="ECO:0007669"/>
    <property type="project" value="UniProtKB-UniRule"/>
</dbReference>